<dbReference type="GO" id="GO:0004789">
    <property type="term" value="F:thiamine-phosphate diphosphorylase activity"/>
    <property type="evidence" value="ECO:0007669"/>
    <property type="project" value="UniProtKB-UniRule"/>
</dbReference>
<dbReference type="InterPro" id="IPR013785">
    <property type="entry name" value="Aldolase_TIM"/>
</dbReference>
<evidence type="ECO:0000256" key="5">
    <source>
        <dbReference type="ARBA" id="ARBA00022977"/>
    </source>
</evidence>
<dbReference type="EC" id="2.5.1.3" evidence="9"/>
<evidence type="ECO:0000256" key="11">
    <source>
        <dbReference type="RuleBase" id="RU004253"/>
    </source>
</evidence>
<evidence type="ECO:0000313" key="14">
    <source>
        <dbReference type="Proteomes" id="UP000243207"/>
    </source>
</evidence>
<comment type="similarity">
    <text evidence="9 10">Belongs to the thiamine-phosphate synthase family.</text>
</comment>
<dbReference type="GO" id="GO:0005737">
    <property type="term" value="C:cytoplasm"/>
    <property type="evidence" value="ECO:0007669"/>
    <property type="project" value="TreeGrafter"/>
</dbReference>
<comment type="catalytic activity">
    <reaction evidence="6 9 10">
        <text>4-methyl-5-(2-phosphooxyethyl)-thiazole + 4-amino-2-methyl-5-(diphosphooxymethyl)pyrimidine + H(+) = thiamine phosphate + diphosphate</text>
        <dbReference type="Rhea" id="RHEA:22328"/>
        <dbReference type="ChEBI" id="CHEBI:15378"/>
        <dbReference type="ChEBI" id="CHEBI:33019"/>
        <dbReference type="ChEBI" id="CHEBI:37575"/>
        <dbReference type="ChEBI" id="CHEBI:57841"/>
        <dbReference type="ChEBI" id="CHEBI:58296"/>
        <dbReference type="EC" id="2.5.1.3"/>
    </reaction>
</comment>
<comment type="catalytic activity">
    <reaction evidence="7 9 10">
        <text>2-(2-carboxy-4-methylthiazol-5-yl)ethyl phosphate + 4-amino-2-methyl-5-(diphosphooxymethyl)pyrimidine + 2 H(+) = thiamine phosphate + CO2 + diphosphate</text>
        <dbReference type="Rhea" id="RHEA:47848"/>
        <dbReference type="ChEBI" id="CHEBI:15378"/>
        <dbReference type="ChEBI" id="CHEBI:16526"/>
        <dbReference type="ChEBI" id="CHEBI:33019"/>
        <dbReference type="ChEBI" id="CHEBI:37575"/>
        <dbReference type="ChEBI" id="CHEBI:57841"/>
        <dbReference type="ChEBI" id="CHEBI:62890"/>
        <dbReference type="EC" id="2.5.1.3"/>
    </reaction>
</comment>
<reference evidence="14" key="1">
    <citation type="submission" date="2016-10" db="EMBL/GenBank/DDBJ databases">
        <authorList>
            <person name="Varghese N."/>
            <person name="Submissions S."/>
        </authorList>
    </citation>
    <scope>NUCLEOTIDE SEQUENCE [LARGE SCALE GENOMIC DNA]</scope>
    <source>
        <strain evidence="14">NRRL B-51270</strain>
    </source>
</reference>
<comment type="catalytic activity">
    <reaction evidence="8 9 10">
        <text>2-[(2R,5Z)-2-carboxy-4-methylthiazol-5(2H)-ylidene]ethyl phosphate + 4-amino-2-methyl-5-(diphosphooxymethyl)pyrimidine + 2 H(+) = thiamine phosphate + CO2 + diphosphate</text>
        <dbReference type="Rhea" id="RHEA:47844"/>
        <dbReference type="ChEBI" id="CHEBI:15378"/>
        <dbReference type="ChEBI" id="CHEBI:16526"/>
        <dbReference type="ChEBI" id="CHEBI:33019"/>
        <dbReference type="ChEBI" id="CHEBI:37575"/>
        <dbReference type="ChEBI" id="CHEBI:57841"/>
        <dbReference type="ChEBI" id="CHEBI:62899"/>
        <dbReference type="EC" id="2.5.1.3"/>
    </reaction>
</comment>
<keyword evidence="2 9" id="KW-0808">Transferase</keyword>
<dbReference type="InterPro" id="IPR034291">
    <property type="entry name" value="TMP_synthase"/>
</dbReference>
<evidence type="ECO:0000256" key="9">
    <source>
        <dbReference type="HAMAP-Rule" id="MF_00097"/>
    </source>
</evidence>
<dbReference type="InterPro" id="IPR022998">
    <property type="entry name" value="ThiamineP_synth_TenI"/>
</dbReference>
<dbReference type="InterPro" id="IPR036206">
    <property type="entry name" value="ThiamineP_synth_sf"/>
</dbReference>
<dbReference type="GO" id="GO:0000287">
    <property type="term" value="F:magnesium ion binding"/>
    <property type="evidence" value="ECO:0007669"/>
    <property type="project" value="UniProtKB-UniRule"/>
</dbReference>
<evidence type="ECO:0000256" key="6">
    <source>
        <dbReference type="ARBA" id="ARBA00047334"/>
    </source>
</evidence>
<keyword evidence="4 9" id="KW-0460">Magnesium</keyword>
<dbReference type="Proteomes" id="UP000243207">
    <property type="component" value="Chromosome I"/>
</dbReference>
<feature type="domain" description="Thiamine phosphate synthase/TenI" evidence="12">
    <location>
        <begin position="8"/>
        <end position="187"/>
    </location>
</feature>
<dbReference type="GO" id="GO:0009229">
    <property type="term" value="P:thiamine diphosphate biosynthetic process"/>
    <property type="evidence" value="ECO:0007669"/>
    <property type="project" value="UniProtKB-UniRule"/>
</dbReference>
<evidence type="ECO:0000259" key="12">
    <source>
        <dbReference type="Pfam" id="PF02581"/>
    </source>
</evidence>
<comment type="caution">
    <text evidence="9">Lacks conserved residue(s) required for the propagation of feature annotation.</text>
</comment>
<comment type="cofactor">
    <cofactor evidence="9">
        <name>Mg(2+)</name>
        <dbReference type="ChEBI" id="CHEBI:18420"/>
    </cofactor>
    <text evidence="9">Binds 1 Mg(2+) ion per subunit.</text>
</comment>
<evidence type="ECO:0000256" key="10">
    <source>
        <dbReference type="RuleBase" id="RU003826"/>
    </source>
</evidence>
<evidence type="ECO:0000256" key="7">
    <source>
        <dbReference type="ARBA" id="ARBA00047851"/>
    </source>
</evidence>
<dbReference type="PANTHER" id="PTHR20857">
    <property type="entry name" value="THIAMINE-PHOSPHATE PYROPHOSPHORYLASE"/>
    <property type="match status" value="1"/>
</dbReference>
<accession>A0A1H1MGG2</accession>
<gene>
    <name evidence="9" type="primary">thiE</name>
    <name evidence="13" type="ORF">SAMN05216421_0457</name>
</gene>
<dbReference type="UniPathway" id="UPA00060">
    <property type="reaction ID" value="UER00141"/>
</dbReference>
<dbReference type="Gene3D" id="3.20.20.70">
    <property type="entry name" value="Aldolase class I"/>
    <property type="match status" value="1"/>
</dbReference>
<dbReference type="PANTHER" id="PTHR20857:SF15">
    <property type="entry name" value="THIAMINE-PHOSPHATE SYNTHASE"/>
    <property type="match status" value="1"/>
</dbReference>
<comment type="function">
    <text evidence="9">Condenses 4-methyl-5-(beta-hydroxyethyl)thiazole monophosphate (THZ-P) and 2-methyl-4-amino-5-hydroxymethyl pyrimidine pyrophosphate (HMP-PP) to form thiamine monophosphate (TMP).</text>
</comment>
<evidence type="ECO:0000313" key="13">
    <source>
        <dbReference type="EMBL" id="SDR85786.1"/>
    </source>
</evidence>
<keyword evidence="5 9" id="KW-0784">Thiamine biosynthesis</keyword>
<dbReference type="AlphaFoldDB" id="A0A1H1MGG2"/>
<feature type="binding site" evidence="9">
    <location>
        <position position="165"/>
    </location>
    <ligand>
        <name>2-[(2R,5Z)-2-carboxy-4-methylthiazol-5(2H)-ylidene]ethyl phosphate</name>
        <dbReference type="ChEBI" id="CHEBI:62899"/>
    </ligand>
</feature>
<feature type="binding site" evidence="9">
    <location>
        <position position="108"/>
    </location>
    <ligand>
        <name>4-amino-2-methyl-5-(diphosphooxymethyl)pyrimidine</name>
        <dbReference type="ChEBI" id="CHEBI:57841"/>
    </ligand>
</feature>
<feature type="binding site" evidence="9">
    <location>
        <position position="138"/>
    </location>
    <ligand>
        <name>4-amino-2-methyl-5-(diphosphooxymethyl)pyrimidine</name>
        <dbReference type="ChEBI" id="CHEBI:57841"/>
    </ligand>
</feature>
<keyword evidence="3 9" id="KW-0479">Metal-binding</keyword>
<evidence type="ECO:0000256" key="3">
    <source>
        <dbReference type="ARBA" id="ARBA00022723"/>
    </source>
</evidence>
<dbReference type="EMBL" id="LT629736">
    <property type="protein sequence ID" value="SDR85786.1"/>
    <property type="molecule type" value="Genomic_DNA"/>
</dbReference>
<dbReference type="HAMAP" id="MF_00097">
    <property type="entry name" value="TMP_synthase"/>
    <property type="match status" value="1"/>
</dbReference>
<dbReference type="NCBIfam" id="TIGR00693">
    <property type="entry name" value="thiE"/>
    <property type="match status" value="1"/>
</dbReference>
<sequence length="211" mass="22846">MTEHLRGLYAITDSELLGADRLLSWVDAALAGGARLVQYRDKTADVERRREEACQLLRLCDYYGARLIINDDLPLAAELNVGLHLGRDDGSLREARQALGDQAIIGATCHASLDFAEQAVEEGASYVAFGRFFQSVTKPGAPAATPVLLEQGRRAFAVPIVAIGGITLHNAPQLRIAGADMLAVVHGLFGANSPSEVERRARLFSEMYQTI</sequence>
<evidence type="ECO:0000256" key="1">
    <source>
        <dbReference type="ARBA" id="ARBA00005165"/>
    </source>
</evidence>
<feature type="binding site" evidence="9">
    <location>
        <begin position="38"/>
        <end position="42"/>
    </location>
    <ligand>
        <name>4-amino-2-methyl-5-(diphosphooxymethyl)pyrimidine</name>
        <dbReference type="ChEBI" id="CHEBI:57841"/>
    </ligand>
</feature>
<evidence type="ECO:0000256" key="8">
    <source>
        <dbReference type="ARBA" id="ARBA00047883"/>
    </source>
</evidence>
<evidence type="ECO:0000256" key="2">
    <source>
        <dbReference type="ARBA" id="ARBA00022679"/>
    </source>
</evidence>
<dbReference type="CDD" id="cd00564">
    <property type="entry name" value="TMP_TenI"/>
    <property type="match status" value="1"/>
</dbReference>
<keyword evidence="14" id="KW-1185">Reference proteome</keyword>
<feature type="binding site" evidence="9">
    <location>
        <begin position="135"/>
        <end position="137"/>
    </location>
    <ligand>
        <name>2-[(2R,5Z)-2-carboxy-4-methylthiazol-5(2H)-ylidene]ethyl phosphate</name>
        <dbReference type="ChEBI" id="CHEBI:62899"/>
    </ligand>
</feature>
<dbReference type="SUPFAM" id="SSF51391">
    <property type="entry name" value="Thiamin phosphate synthase"/>
    <property type="match status" value="1"/>
</dbReference>
<dbReference type="RefSeq" id="WP_231701519.1">
    <property type="nucleotide sequence ID" value="NZ_LT629736.1"/>
</dbReference>
<feature type="binding site" evidence="9">
    <location>
        <position position="71"/>
    </location>
    <ligand>
        <name>Mg(2+)</name>
        <dbReference type="ChEBI" id="CHEBI:18420"/>
    </ligand>
</feature>
<dbReference type="Pfam" id="PF02581">
    <property type="entry name" value="TMP-TENI"/>
    <property type="match status" value="1"/>
</dbReference>
<feature type="binding site" evidence="9">
    <location>
        <position position="89"/>
    </location>
    <ligand>
        <name>Mg(2+)</name>
        <dbReference type="ChEBI" id="CHEBI:18420"/>
    </ligand>
</feature>
<organism evidence="13 14">
    <name type="scientific">Halopseudomonas xinjiangensis</name>
    <dbReference type="NCBI Taxonomy" id="487184"/>
    <lineage>
        <taxon>Bacteria</taxon>
        <taxon>Pseudomonadati</taxon>
        <taxon>Pseudomonadota</taxon>
        <taxon>Gammaproteobacteria</taxon>
        <taxon>Pseudomonadales</taxon>
        <taxon>Pseudomonadaceae</taxon>
        <taxon>Halopseudomonas</taxon>
    </lineage>
</organism>
<proteinExistence type="inferred from homology"/>
<feature type="binding site" evidence="9">
    <location>
        <position position="70"/>
    </location>
    <ligand>
        <name>4-amino-2-methyl-5-(diphosphooxymethyl)pyrimidine</name>
        <dbReference type="ChEBI" id="CHEBI:57841"/>
    </ligand>
</feature>
<dbReference type="GO" id="GO:0009228">
    <property type="term" value="P:thiamine biosynthetic process"/>
    <property type="evidence" value="ECO:0007669"/>
    <property type="project" value="UniProtKB-KW"/>
</dbReference>
<protein>
    <recommendedName>
        <fullName evidence="9">Thiamine-phosphate synthase</fullName>
        <shortName evidence="9">TP synthase</shortName>
        <shortName evidence="9">TPS</shortName>
        <ecNumber evidence="9">2.5.1.3</ecNumber>
    </recommendedName>
    <alternativeName>
        <fullName evidence="9">Thiamine-phosphate pyrophosphorylase</fullName>
        <shortName evidence="9">TMP pyrophosphorylase</shortName>
        <shortName evidence="9">TMP-PPase</shortName>
    </alternativeName>
</protein>
<name>A0A1H1MGG2_9GAMM</name>
<evidence type="ECO:0000256" key="4">
    <source>
        <dbReference type="ARBA" id="ARBA00022842"/>
    </source>
</evidence>
<dbReference type="STRING" id="487184.SAMN05216421_0457"/>
<comment type="pathway">
    <text evidence="1 9 11">Cofactor biosynthesis; thiamine diphosphate biosynthesis; thiamine phosphate from 4-amino-2-methyl-5-diphosphomethylpyrimidine and 4-methyl-5-(2-phosphoethyl)-thiazole: step 1/1.</text>
</comment>